<dbReference type="GO" id="GO:0017150">
    <property type="term" value="F:tRNA dihydrouridine synthase activity"/>
    <property type="evidence" value="ECO:0007669"/>
    <property type="project" value="TreeGrafter"/>
</dbReference>
<dbReference type="SUPFAM" id="SSF51395">
    <property type="entry name" value="FMN-linked oxidoreductases"/>
    <property type="match status" value="1"/>
</dbReference>
<protein>
    <submittedName>
        <fullName evidence="2">tRNA-dihydrouridine synthase family protein</fullName>
    </submittedName>
</protein>
<accession>A0A848B4C8</accession>
<dbReference type="Pfam" id="PF01207">
    <property type="entry name" value="Dus"/>
    <property type="match status" value="1"/>
</dbReference>
<dbReference type="EMBL" id="JABAEW010000047">
    <property type="protein sequence ID" value="NMD88489.1"/>
    <property type="molecule type" value="Genomic_DNA"/>
</dbReference>
<sequence length="304" mass="33035">MLTASPELWPGPMEGVMSPELIRAADALELTERWMTPFLRLSTAVPGTRKLAEFAAPFLESGLPVTVQLMGNRPEVIAAAAARFMELGAAGINLNFGCPSRQVTSGGAGGGALRDLAGMVTTVETVKKAIPASPLSVKLRTGWESPDEMQRILPALAETGCVSAFFLHFRTVREQYRPVSGREERFEAGLRLAAPVPVVLNGDIDSPDDASELLERTGAAGVMCARGWLRDPLLLNRIRQGRRDNSGLPSADEARHRLFRCVLEQGFKVCRAIELSNFLWGSANPFFERLKQLPPTAAVSRIDL</sequence>
<dbReference type="PANTHER" id="PTHR45846">
    <property type="entry name" value="TRNA-DIHYDROURIDINE(47) SYNTHASE [NAD(P)(+)]-LIKE"/>
    <property type="match status" value="1"/>
</dbReference>
<proteinExistence type="predicted"/>
<dbReference type="PANTHER" id="PTHR45846:SF1">
    <property type="entry name" value="TRNA-DIHYDROURIDINE(47) SYNTHASE [NAD(P)(+)]-LIKE"/>
    <property type="match status" value="1"/>
</dbReference>
<dbReference type="InterPro" id="IPR035587">
    <property type="entry name" value="DUS-like_FMN-bd"/>
</dbReference>
<evidence type="ECO:0000313" key="3">
    <source>
        <dbReference type="Proteomes" id="UP000576225"/>
    </source>
</evidence>
<gene>
    <name evidence="2" type="ORF">HF882_18025</name>
</gene>
<name>A0A848B4C8_9BACT</name>
<comment type="caution">
    <text evidence="2">The sequence shown here is derived from an EMBL/GenBank/DDBJ whole genome shotgun (WGS) entry which is preliminary data.</text>
</comment>
<reference evidence="2 3" key="1">
    <citation type="submission" date="2020-04" db="EMBL/GenBank/DDBJ databases">
        <authorList>
            <person name="Hitch T.C.A."/>
            <person name="Wylensek D."/>
            <person name="Clavel T."/>
        </authorList>
    </citation>
    <scope>NUCLEOTIDE SEQUENCE [LARGE SCALE GENOMIC DNA]</scope>
    <source>
        <strain evidence="2 3">COR2-253-APC-1A</strain>
    </source>
</reference>
<evidence type="ECO:0000313" key="2">
    <source>
        <dbReference type="EMBL" id="NMD88489.1"/>
    </source>
</evidence>
<organism evidence="2 3">
    <name type="scientific">Victivallis vadensis</name>
    <dbReference type="NCBI Taxonomy" id="172901"/>
    <lineage>
        <taxon>Bacteria</taxon>
        <taxon>Pseudomonadati</taxon>
        <taxon>Lentisphaerota</taxon>
        <taxon>Lentisphaeria</taxon>
        <taxon>Victivallales</taxon>
        <taxon>Victivallaceae</taxon>
        <taxon>Victivallis</taxon>
    </lineage>
</organism>
<dbReference type="CDD" id="cd02801">
    <property type="entry name" value="DUS_like_FMN"/>
    <property type="match status" value="1"/>
</dbReference>
<dbReference type="AlphaFoldDB" id="A0A848B4C8"/>
<evidence type="ECO:0000259" key="1">
    <source>
        <dbReference type="Pfam" id="PF01207"/>
    </source>
</evidence>
<dbReference type="InterPro" id="IPR013785">
    <property type="entry name" value="Aldolase_TIM"/>
</dbReference>
<dbReference type="Proteomes" id="UP000576225">
    <property type="component" value="Unassembled WGS sequence"/>
</dbReference>
<dbReference type="Gene3D" id="3.20.20.70">
    <property type="entry name" value="Aldolase class I"/>
    <property type="match status" value="1"/>
</dbReference>
<feature type="domain" description="DUS-like FMN-binding" evidence="1">
    <location>
        <begin position="12"/>
        <end position="243"/>
    </location>
</feature>
<dbReference type="GO" id="GO:0003723">
    <property type="term" value="F:RNA binding"/>
    <property type="evidence" value="ECO:0007669"/>
    <property type="project" value="TreeGrafter"/>
</dbReference>
<dbReference type="RefSeq" id="WP_168963586.1">
    <property type="nucleotide sequence ID" value="NZ_JABAEW010000047.1"/>
</dbReference>